<dbReference type="GO" id="GO:0005783">
    <property type="term" value="C:endoplasmic reticulum"/>
    <property type="evidence" value="ECO:0007669"/>
    <property type="project" value="TreeGrafter"/>
</dbReference>
<keyword evidence="6" id="KW-1185">Reference proteome</keyword>
<evidence type="ECO:0000313" key="5">
    <source>
        <dbReference type="EMBL" id="GBM08484.1"/>
    </source>
</evidence>
<feature type="domain" description="Sulfatase-modifying factor enzyme-like" evidence="4">
    <location>
        <begin position="87"/>
        <end position="364"/>
    </location>
</feature>
<proteinExistence type="inferred from homology"/>
<reference evidence="5 6" key="1">
    <citation type="journal article" date="2019" name="Sci. Rep.">
        <title>Orb-weaving spider Araneus ventricosus genome elucidates the spidroin gene catalogue.</title>
        <authorList>
            <person name="Kono N."/>
            <person name="Nakamura H."/>
            <person name="Ohtoshi R."/>
            <person name="Moran D.A.P."/>
            <person name="Shinohara A."/>
            <person name="Yoshida Y."/>
            <person name="Fujiwara M."/>
            <person name="Mori M."/>
            <person name="Tomita M."/>
            <person name="Arakawa K."/>
        </authorList>
    </citation>
    <scope>NUCLEOTIDE SEQUENCE [LARGE SCALE GENOMIC DNA]</scope>
</reference>
<dbReference type="SUPFAM" id="SSF56436">
    <property type="entry name" value="C-type lectin-like"/>
    <property type="match status" value="1"/>
</dbReference>
<dbReference type="InterPro" id="IPR016187">
    <property type="entry name" value="CTDL_fold"/>
</dbReference>
<dbReference type="GO" id="GO:0120147">
    <property type="term" value="F:formylglycine-generating oxidase activity"/>
    <property type="evidence" value="ECO:0007669"/>
    <property type="project" value="TreeGrafter"/>
</dbReference>
<dbReference type="EMBL" id="BGPR01000257">
    <property type="protein sequence ID" value="GBM08484.1"/>
    <property type="molecule type" value="Genomic_DNA"/>
</dbReference>
<protein>
    <submittedName>
        <fullName evidence="5">Sulfatase-modifying factor 1</fullName>
    </submittedName>
</protein>
<evidence type="ECO:0000256" key="3">
    <source>
        <dbReference type="SAM" id="SignalP"/>
    </source>
</evidence>
<evidence type="ECO:0000313" key="6">
    <source>
        <dbReference type="Proteomes" id="UP000499080"/>
    </source>
</evidence>
<dbReference type="Proteomes" id="UP000499080">
    <property type="component" value="Unassembled WGS sequence"/>
</dbReference>
<sequence length="368" mass="41183">MFSKNFLIFCVVLNAFVCNIYCAEEDGGKHSETQDCGCGAISRNAELSNKEHCTGNVDGEKHSDSSPVDKYLENNQNLGDDEEVPGTESVLIKGGHFTMGTDKPVFVADGEGPARKVFVDDFYLDVHEVSNKDFEEFVKNTGHVTEAEKFGDSFVLDVLLSEKVRETITQAVAAAPWWLPVKGADWRHPESPDTSITERMDHPVIHASWNDAVAYCKWKGKRLPTEAEWEYACRSGLQDRLFPWGNKQMPHGKHYMNIWQGTFPQNNTNEDGYISTAPVTAFPATSFGLKNIVGNVWEWTSDWWTTQHSSEEQHNPKGPKSGKDKVKKGGSFMCHKSYCYRFRCAARSQNTPDTTAGNLGFRCAASKS</sequence>
<accession>A0A4Y2CXP0</accession>
<dbReference type="AlphaFoldDB" id="A0A4Y2CXP0"/>
<dbReference type="PANTHER" id="PTHR23150:SF19">
    <property type="entry name" value="FORMYLGLYCINE-GENERATING ENZYME"/>
    <property type="match status" value="1"/>
</dbReference>
<feature type="chain" id="PRO_5021385502" evidence="3">
    <location>
        <begin position="23"/>
        <end position="368"/>
    </location>
</feature>
<feature type="region of interest" description="Disordered" evidence="2">
    <location>
        <begin position="54"/>
        <end position="84"/>
    </location>
</feature>
<comment type="similarity">
    <text evidence="1">Belongs to the sulfatase-modifying factor family.</text>
</comment>
<comment type="caution">
    <text evidence="5">The sequence shown here is derived from an EMBL/GenBank/DDBJ whole genome shotgun (WGS) entry which is preliminary data.</text>
</comment>
<keyword evidence="3" id="KW-0732">Signal</keyword>
<dbReference type="Gene3D" id="3.90.1580.10">
    <property type="entry name" value="paralog of FGE (formylglycine-generating enzyme)"/>
    <property type="match status" value="1"/>
</dbReference>
<dbReference type="InterPro" id="IPR042095">
    <property type="entry name" value="SUMF_sf"/>
</dbReference>
<dbReference type="Pfam" id="PF03781">
    <property type="entry name" value="FGE-sulfatase"/>
    <property type="match status" value="1"/>
</dbReference>
<gene>
    <name evidence="5" type="primary">Sumf1</name>
    <name evidence="5" type="ORF">AVEN_267738_1</name>
</gene>
<dbReference type="InterPro" id="IPR051043">
    <property type="entry name" value="Sulfatase_Mod_Factor_Kinase"/>
</dbReference>
<name>A0A4Y2CXP0_ARAVE</name>
<dbReference type="InterPro" id="IPR005532">
    <property type="entry name" value="SUMF_dom"/>
</dbReference>
<evidence type="ECO:0000256" key="1">
    <source>
        <dbReference type="ARBA" id="ARBA00005310"/>
    </source>
</evidence>
<feature type="compositionally biased region" description="Basic and acidic residues" evidence="2">
    <location>
        <begin position="54"/>
        <end position="64"/>
    </location>
</feature>
<feature type="signal peptide" evidence="3">
    <location>
        <begin position="1"/>
        <end position="22"/>
    </location>
</feature>
<evidence type="ECO:0000256" key="2">
    <source>
        <dbReference type="SAM" id="MobiDB-lite"/>
    </source>
</evidence>
<feature type="region of interest" description="Disordered" evidence="2">
    <location>
        <begin position="307"/>
        <end position="327"/>
    </location>
</feature>
<evidence type="ECO:0000259" key="4">
    <source>
        <dbReference type="Pfam" id="PF03781"/>
    </source>
</evidence>
<dbReference type="PANTHER" id="PTHR23150">
    <property type="entry name" value="SULFATASE MODIFYING FACTOR 1, 2"/>
    <property type="match status" value="1"/>
</dbReference>
<dbReference type="OrthoDB" id="659at2759"/>
<organism evidence="5 6">
    <name type="scientific">Araneus ventricosus</name>
    <name type="common">Orbweaver spider</name>
    <name type="synonym">Epeira ventricosa</name>
    <dbReference type="NCBI Taxonomy" id="182803"/>
    <lineage>
        <taxon>Eukaryota</taxon>
        <taxon>Metazoa</taxon>
        <taxon>Ecdysozoa</taxon>
        <taxon>Arthropoda</taxon>
        <taxon>Chelicerata</taxon>
        <taxon>Arachnida</taxon>
        <taxon>Araneae</taxon>
        <taxon>Araneomorphae</taxon>
        <taxon>Entelegynae</taxon>
        <taxon>Araneoidea</taxon>
        <taxon>Araneidae</taxon>
        <taxon>Araneus</taxon>
    </lineage>
</organism>